<dbReference type="InterPro" id="IPR006709">
    <property type="entry name" value="SSU_processome_Utp14"/>
</dbReference>
<feature type="region of interest" description="Disordered" evidence="4">
    <location>
        <begin position="496"/>
        <end position="589"/>
    </location>
</feature>
<keyword evidence="5" id="KW-1185">Reference proteome</keyword>
<feature type="region of interest" description="Disordered" evidence="4">
    <location>
        <begin position="1"/>
        <end position="143"/>
    </location>
</feature>
<reference evidence="5" key="1">
    <citation type="journal article" date="2019" name="Database">
        <title>The radish genome database (RadishGD): an integrated information resource for radish genomics.</title>
        <authorList>
            <person name="Yu H.J."/>
            <person name="Baek S."/>
            <person name="Lee Y.J."/>
            <person name="Cho A."/>
            <person name="Mun J.H."/>
        </authorList>
    </citation>
    <scope>NUCLEOTIDE SEQUENCE [LARGE SCALE GENOMIC DNA]</scope>
    <source>
        <strain evidence="5">cv. WK10039</strain>
    </source>
</reference>
<keyword evidence="2" id="KW-0597">Phosphoprotein</keyword>
<dbReference type="KEGG" id="rsz:108838481"/>
<evidence type="ECO:0000313" key="5">
    <source>
        <dbReference type="Proteomes" id="UP000504610"/>
    </source>
</evidence>
<evidence type="ECO:0000256" key="2">
    <source>
        <dbReference type="ARBA" id="ARBA00022553"/>
    </source>
</evidence>
<feature type="compositionally biased region" description="Acidic residues" evidence="4">
    <location>
        <begin position="428"/>
        <end position="445"/>
    </location>
</feature>
<dbReference type="GO" id="GO:0006364">
    <property type="term" value="P:rRNA processing"/>
    <property type="evidence" value="ECO:0007669"/>
    <property type="project" value="InterPro"/>
</dbReference>
<feature type="region of interest" description="Disordered" evidence="4">
    <location>
        <begin position="419"/>
        <end position="449"/>
    </location>
</feature>
<feature type="region of interest" description="Disordered" evidence="4">
    <location>
        <begin position="690"/>
        <end position="711"/>
    </location>
</feature>
<feature type="compositionally biased region" description="Acidic residues" evidence="4">
    <location>
        <begin position="44"/>
        <end position="72"/>
    </location>
</feature>
<feature type="region of interest" description="Disordered" evidence="4">
    <location>
        <begin position="817"/>
        <end position="855"/>
    </location>
</feature>
<feature type="compositionally biased region" description="Acidic residues" evidence="4">
    <location>
        <begin position="639"/>
        <end position="652"/>
    </location>
</feature>
<comment type="subcellular location">
    <subcellularLocation>
        <location evidence="1">Nucleus</location>
        <location evidence="1">Nucleolus</location>
    </subcellularLocation>
</comment>
<organism evidence="5 6">
    <name type="scientific">Raphanus sativus</name>
    <name type="common">Radish</name>
    <name type="synonym">Raphanus raphanistrum var. sativus</name>
    <dbReference type="NCBI Taxonomy" id="3726"/>
    <lineage>
        <taxon>Eukaryota</taxon>
        <taxon>Viridiplantae</taxon>
        <taxon>Streptophyta</taxon>
        <taxon>Embryophyta</taxon>
        <taxon>Tracheophyta</taxon>
        <taxon>Spermatophyta</taxon>
        <taxon>Magnoliopsida</taxon>
        <taxon>eudicotyledons</taxon>
        <taxon>Gunneridae</taxon>
        <taxon>Pentapetalae</taxon>
        <taxon>rosids</taxon>
        <taxon>malvids</taxon>
        <taxon>Brassicales</taxon>
        <taxon>Brassicaceae</taxon>
        <taxon>Brassiceae</taxon>
        <taxon>Raphanus</taxon>
    </lineage>
</organism>
<feature type="compositionally biased region" description="Basic and acidic residues" evidence="4">
    <location>
        <begin position="690"/>
        <end position="703"/>
    </location>
</feature>
<dbReference type="AlphaFoldDB" id="A0A9W3CTZ6"/>
<feature type="compositionally biased region" description="Basic residues" evidence="4">
    <location>
        <begin position="16"/>
        <end position="25"/>
    </location>
</feature>
<feature type="compositionally biased region" description="Basic and acidic residues" evidence="4">
    <location>
        <begin position="530"/>
        <end position="540"/>
    </location>
</feature>
<dbReference type="OrthoDB" id="277439at2759"/>
<feature type="compositionally biased region" description="Acidic residues" evidence="4">
    <location>
        <begin position="546"/>
        <end position="562"/>
    </location>
</feature>
<feature type="region of interest" description="Disordered" evidence="4">
    <location>
        <begin position="606"/>
        <end position="660"/>
    </location>
</feature>
<keyword evidence="3" id="KW-0539">Nucleus</keyword>
<dbReference type="Proteomes" id="UP000504610">
    <property type="component" value="Chromosome 2"/>
</dbReference>
<feature type="compositionally biased region" description="Basic residues" evidence="4">
    <location>
        <begin position="835"/>
        <end position="855"/>
    </location>
</feature>
<feature type="compositionally biased region" description="Acidic residues" evidence="4">
    <location>
        <begin position="88"/>
        <end position="120"/>
    </location>
</feature>
<dbReference type="Pfam" id="PF04615">
    <property type="entry name" value="Utp14"/>
    <property type="match status" value="1"/>
</dbReference>
<dbReference type="GO" id="GO:0032040">
    <property type="term" value="C:small-subunit processome"/>
    <property type="evidence" value="ECO:0007669"/>
    <property type="project" value="InterPro"/>
</dbReference>
<dbReference type="PANTHER" id="PTHR14150">
    <property type="entry name" value="U3 SMALL NUCLEOLAR RNA-ASSOCIATED PROTEIN 14"/>
    <property type="match status" value="1"/>
</dbReference>
<dbReference type="PANTHER" id="PTHR14150:SF12">
    <property type="entry name" value="U3 SMALL NUCLEOLAR RNA-ASSOCIATED PROTEIN 14 HOMOLOG A"/>
    <property type="match status" value="1"/>
</dbReference>
<dbReference type="RefSeq" id="XP_056854918.1">
    <property type="nucleotide sequence ID" value="XM_056998938.1"/>
</dbReference>
<sequence length="855" mass="97034">MGGLKRKSSSSAKSVAKSKKKKKGPHLPNSILKVIADQKRPLNSDEEEEEDEIDSDDEHGGDLYEYEEGVPEEESRKNNRYDRHDNYDYELPDDFEDENVESEDDDFDGGNSENDDDDDDDRHTRMLQSLTGMPSAAFQGESKSKPVLFTEAYPEGEFNPTRDVLEGKNVLTEEDFLAPLEGKPGYHKTSKQIARMRKDTKHVVHAPLPKPQRERLERKAVIGLVDGEFSKWVHLVKKNREAPTVYFNQEVDLGYSTVGAIASEFQPRTEFEKKMASLLNDSEVSEAHRDDGARLLELNEVSMEDHIKKRDHIAKIRNLLFRHEAKSKRIKKIKSKTYHRLKNKDLKKSSLGALMDPEMAKEEAMRQEAKRVEERLTLKHRNTGKWAKRMVRLGLNAKYDATRAAIAEQLQMNANLSRKMHSMGDGSSSDESDDEEGLNDGSDEDTPSRLIAKAKEKTLKTMEDDEVPNAGLMSLPFMARAMKKKNEEANEEAKRALEEYEEWENSGGENSKKPVSVSGRRVFGATAKVEAPKESKKDSDNFYDNSDSDNDMAGVEDNDMEDVRDNASPARNTGTITETEKFDDAAGNQASKTTFDVAMFASGSWKKMTSCKNTESKKESKKTRAPISQSQDKKGSRDEESEDSESEAEEMVDGVLASASKETFEIPSQAELINRAFAGDDVLDEFEKDKEEVLNQEVPKPEKPVLLPGWGDWSNVQRKRGISKRMVMEHEAEEKERKQKLKTRKDARLKHVIISEKVDKRAEKLHTTTLPFPHTSKEAFEHSMRMPIGPEFNPSTVVSELNRPEVVKKTGVIIKPVKFEEVNPNDEVDDEHPRNHQKQRSKKKTGKRQGKVKSK</sequence>
<evidence type="ECO:0000256" key="4">
    <source>
        <dbReference type="SAM" id="MobiDB-lite"/>
    </source>
</evidence>
<name>A0A9W3CTZ6_RAPSA</name>
<evidence type="ECO:0000256" key="3">
    <source>
        <dbReference type="ARBA" id="ARBA00023242"/>
    </source>
</evidence>
<accession>A0A9W3CTZ6</accession>
<protein>
    <submittedName>
        <fullName evidence="6">U3 small nucleolar RNA-associated protein 14 isoform X1</fullName>
    </submittedName>
</protein>
<feature type="compositionally biased region" description="Basic and acidic residues" evidence="4">
    <location>
        <begin position="73"/>
        <end position="87"/>
    </location>
</feature>
<proteinExistence type="predicted"/>
<gene>
    <name evidence="6" type="primary">LOC108838481</name>
</gene>
<evidence type="ECO:0000313" key="6">
    <source>
        <dbReference type="RefSeq" id="XP_056854918.1"/>
    </source>
</evidence>
<reference evidence="6" key="2">
    <citation type="submission" date="2025-08" db="UniProtKB">
        <authorList>
            <consortium name="RefSeq"/>
        </authorList>
    </citation>
    <scope>IDENTIFICATION</scope>
    <source>
        <tissue evidence="6">Leaf</tissue>
    </source>
</reference>
<dbReference type="GeneID" id="108838481"/>
<evidence type="ECO:0000256" key="1">
    <source>
        <dbReference type="ARBA" id="ARBA00004604"/>
    </source>
</evidence>